<dbReference type="GO" id="GO:0005737">
    <property type="term" value="C:cytoplasm"/>
    <property type="evidence" value="ECO:0007669"/>
    <property type="project" value="TreeGrafter"/>
</dbReference>
<dbReference type="SUPFAM" id="SSF52540">
    <property type="entry name" value="P-loop containing nucleoside triphosphate hydrolases"/>
    <property type="match status" value="1"/>
</dbReference>
<dbReference type="SMART" id="SM00275">
    <property type="entry name" value="G_alpha"/>
    <property type="match status" value="1"/>
</dbReference>
<dbReference type="Pfam" id="PF00503">
    <property type="entry name" value="G-alpha"/>
    <property type="match status" value="1"/>
</dbReference>
<dbReference type="GO" id="GO:0003924">
    <property type="term" value="F:GTPase activity"/>
    <property type="evidence" value="ECO:0007669"/>
    <property type="project" value="InterPro"/>
</dbReference>
<evidence type="ECO:0000256" key="5">
    <source>
        <dbReference type="ARBA" id="ARBA00022842"/>
    </source>
</evidence>
<evidence type="ECO:0000256" key="6">
    <source>
        <dbReference type="ARBA" id="ARBA00023134"/>
    </source>
</evidence>
<feature type="binding site" evidence="10">
    <location>
        <begin position="151"/>
        <end position="152"/>
    </location>
    <ligand>
        <name>GTP</name>
        <dbReference type="ChEBI" id="CHEBI:37565"/>
    </ligand>
</feature>
<dbReference type="FunFam" id="1.10.400.10:FF:000001">
    <property type="entry name" value="Guanine nucleotide-binding protein G(I) subunit alpha"/>
    <property type="match status" value="1"/>
</dbReference>
<keyword evidence="9" id="KW-0449">Lipoprotein</keyword>
<dbReference type="EMBL" id="CASHTH010001031">
    <property type="protein sequence ID" value="CAI8010357.1"/>
    <property type="molecule type" value="Genomic_DNA"/>
</dbReference>
<feature type="binding site" evidence="10">
    <location>
        <begin position="270"/>
        <end position="273"/>
    </location>
    <ligand>
        <name>GTP</name>
        <dbReference type="ChEBI" id="CHEBI:37565"/>
    </ligand>
</feature>
<keyword evidence="4 10" id="KW-0547">Nucleotide-binding</keyword>
<dbReference type="FunFam" id="3.40.50.300:FF:000692">
    <property type="entry name" value="Guanine nucleotide-binding protein subunit alpha"/>
    <property type="match status" value="1"/>
</dbReference>
<dbReference type="SUPFAM" id="SSF47895">
    <property type="entry name" value="Transducin (alpha subunit), insertion domain"/>
    <property type="match status" value="1"/>
</dbReference>
<feature type="binding site" evidence="10">
    <location>
        <position position="327"/>
    </location>
    <ligand>
        <name>GTP</name>
        <dbReference type="ChEBI" id="CHEBI:37565"/>
    </ligand>
</feature>
<dbReference type="InterPro" id="IPR011025">
    <property type="entry name" value="GproteinA_insert"/>
</dbReference>
<evidence type="ECO:0000256" key="9">
    <source>
        <dbReference type="ARBA" id="ARBA00023288"/>
    </source>
</evidence>
<proteinExistence type="predicted"/>
<feature type="binding site" evidence="11">
    <location>
        <position position="182"/>
    </location>
    <ligand>
        <name>Mg(2+)</name>
        <dbReference type="ChEBI" id="CHEBI:18420"/>
    </ligand>
</feature>
<keyword evidence="8" id="KW-0807">Transducer</keyword>
<evidence type="ECO:0000256" key="10">
    <source>
        <dbReference type="PIRSR" id="PIRSR601019-1"/>
    </source>
</evidence>
<evidence type="ECO:0000256" key="4">
    <source>
        <dbReference type="ARBA" id="ARBA00022741"/>
    </source>
</evidence>
<evidence type="ECO:0000256" key="7">
    <source>
        <dbReference type="ARBA" id="ARBA00023139"/>
    </source>
</evidence>
<dbReference type="GO" id="GO:0005834">
    <property type="term" value="C:heterotrimeric G-protein complex"/>
    <property type="evidence" value="ECO:0007669"/>
    <property type="project" value="TreeGrafter"/>
</dbReference>
<organism evidence="12 13">
    <name type="scientific">Geodia barretti</name>
    <name type="common">Barrett's horny sponge</name>
    <dbReference type="NCBI Taxonomy" id="519541"/>
    <lineage>
        <taxon>Eukaryota</taxon>
        <taxon>Metazoa</taxon>
        <taxon>Porifera</taxon>
        <taxon>Demospongiae</taxon>
        <taxon>Heteroscleromorpha</taxon>
        <taxon>Tetractinellida</taxon>
        <taxon>Astrophorina</taxon>
        <taxon>Geodiidae</taxon>
        <taxon>Geodia</taxon>
    </lineage>
</organism>
<feature type="binding site" evidence="11">
    <location>
        <position position="47"/>
    </location>
    <ligand>
        <name>Mg(2+)</name>
        <dbReference type="ChEBI" id="CHEBI:18420"/>
    </ligand>
</feature>
<protein>
    <submittedName>
        <fullName evidence="12">Guanine nucleotide-binding protein G(O) subunit alpha</fullName>
    </submittedName>
</protein>
<keyword evidence="7" id="KW-0564">Palmitate</keyword>
<dbReference type="PRINTS" id="PR00318">
    <property type="entry name" value="GPROTEINA"/>
</dbReference>
<keyword evidence="6 10" id="KW-0342">GTP-binding</keyword>
<dbReference type="GO" id="GO:0005525">
    <property type="term" value="F:GTP binding"/>
    <property type="evidence" value="ECO:0007669"/>
    <property type="project" value="UniProtKB-KW"/>
</dbReference>
<dbReference type="AlphaFoldDB" id="A0AA35RG40"/>
<reference evidence="12" key="1">
    <citation type="submission" date="2023-03" db="EMBL/GenBank/DDBJ databases">
        <authorList>
            <person name="Steffen K."/>
            <person name="Cardenas P."/>
        </authorList>
    </citation>
    <scope>NUCLEOTIDE SEQUENCE</scope>
</reference>
<dbReference type="GO" id="GO:0001664">
    <property type="term" value="F:G protein-coupled receptor binding"/>
    <property type="evidence" value="ECO:0007669"/>
    <property type="project" value="TreeGrafter"/>
</dbReference>
<evidence type="ECO:0000313" key="12">
    <source>
        <dbReference type="EMBL" id="CAI8010357.1"/>
    </source>
</evidence>
<dbReference type="Proteomes" id="UP001174909">
    <property type="component" value="Unassembled WGS sequence"/>
</dbReference>
<evidence type="ECO:0000256" key="3">
    <source>
        <dbReference type="ARBA" id="ARBA00022723"/>
    </source>
</evidence>
<keyword evidence="5 11" id="KW-0460">Magnesium</keyword>
<feature type="binding site" evidence="10">
    <location>
        <begin position="201"/>
        <end position="205"/>
    </location>
    <ligand>
        <name>GTP</name>
        <dbReference type="ChEBI" id="CHEBI:37565"/>
    </ligand>
</feature>
<evidence type="ECO:0000256" key="2">
    <source>
        <dbReference type="ARBA" id="ARBA00022707"/>
    </source>
</evidence>
<dbReference type="GO" id="GO:0007188">
    <property type="term" value="P:adenylate cyclase-modulating G protein-coupled receptor signaling pathway"/>
    <property type="evidence" value="ECO:0007669"/>
    <property type="project" value="InterPro"/>
</dbReference>
<sequence length="355" mass="40921">MGCVMSAEEKAQQQMSRRIDDELAYEMAHRRSEVKLLLLGAGESGKSTFVKQMKIIHDNGFTREECKQYRPVVYSNTIQSLAAIIKGMDVLGINFASPARRDDAMLLFGITARHADTEPFSPGLLAAMKRLWTDPGVQLCFKRSSEYQLNDSAKYYLDSLERIGNHRYVPTVQDILRTRVKSTGIVEYEFDFKELHFRLVDVGGQRSERKKWIHCFEDVTAILFFVALSAYDMGLREDGVVNRMDEALRLFNSILNNKWFMETSMILFLNKKDLFLEKIKEKPLSQVFPDYQGRNTYQDGINYLRERFVSLNQNPAKKTVYTHVTCATDTNNIQFVFESVTDIIISEHLRDAGII</sequence>
<dbReference type="PANTHER" id="PTHR10218">
    <property type="entry name" value="GTP-BINDING PROTEIN ALPHA SUBUNIT"/>
    <property type="match status" value="1"/>
</dbReference>
<comment type="caution">
    <text evidence="12">The sequence shown here is derived from an EMBL/GenBank/DDBJ whole genome shotgun (WGS) entry which is preliminary data.</text>
</comment>
<dbReference type="InterPro" id="IPR001408">
    <property type="entry name" value="Gprotein_alpha_I"/>
</dbReference>
<feature type="binding site" evidence="10">
    <location>
        <begin position="43"/>
        <end position="48"/>
    </location>
    <ligand>
        <name>GTP</name>
        <dbReference type="ChEBI" id="CHEBI:37565"/>
    </ligand>
</feature>
<dbReference type="CDD" id="cd00066">
    <property type="entry name" value="G-alpha"/>
    <property type="match status" value="1"/>
</dbReference>
<dbReference type="Gene3D" id="3.40.50.300">
    <property type="entry name" value="P-loop containing nucleotide triphosphate hydrolases"/>
    <property type="match status" value="1"/>
</dbReference>
<dbReference type="InterPro" id="IPR027417">
    <property type="entry name" value="P-loop_NTPase"/>
</dbReference>
<keyword evidence="13" id="KW-1185">Reference proteome</keyword>
<dbReference type="Gene3D" id="1.10.400.10">
    <property type="entry name" value="GI Alpha 1, domain 2-like"/>
    <property type="match status" value="1"/>
</dbReference>
<keyword evidence="3 11" id="KW-0479">Metal-binding</keyword>
<accession>A0AA35RG40</accession>
<gene>
    <name evidence="12" type="ORF">GBAR_LOCUS6830</name>
</gene>
<evidence type="ECO:0000256" key="11">
    <source>
        <dbReference type="PIRSR" id="PIRSR601019-2"/>
    </source>
</evidence>
<evidence type="ECO:0000256" key="1">
    <source>
        <dbReference type="ARBA" id="ARBA00011356"/>
    </source>
</evidence>
<evidence type="ECO:0000256" key="8">
    <source>
        <dbReference type="ARBA" id="ARBA00023224"/>
    </source>
</evidence>
<dbReference type="GO" id="GO:0046872">
    <property type="term" value="F:metal ion binding"/>
    <property type="evidence" value="ECO:0007669"/>
    <property type="project" value="UniProtKB-KW"/>
</dbReference>
<dbReference type="InterPro" id="IPR001019">
    <property type="entry name" value="Gprotein_alpha_su"/>
</dbReference>
<dbReference type="PRINTS" id="PR00441">
    <property type="entry name" value="GPROTEINAI"/>
</dbReference>
<dbReference type="PROSITE" id="PS51882">
    <property type="entry name" value="G_ALPHA"/>
    <property type="match status" value="1"/>
</dbReference>
<comment type="subunit">
    <text evidence="1">G proteins are composed of 3 units; alpha, beta and gamma. The alpha chain contains the guanine nucleotide binding site.</text>
</comment>
<evidence type="ECO:0000313" key="13">
    <source>
        <dbReference type="Proteomes" id="UP001174909"/>
    </source>
</evidence>
<dbReference type="PANTHER" id="PTHR10218:SF362">
    <property type="entry name" value="G PROTEIN ALPHA O SUBUNIT"/>
    <property type="match status" value="1"/>
</dbReference>
<name>A0AA35RG40_GEOBA</name>
<dbReference type="FunFam" id="3.40.50.300:FF:000041">
    <property type="entry name" value="Guanine nucleotide-binding protein G(I) subunit alpha"/>
    <property type="match status" value="1"/>
</dbReference>
<dbReference type="GO" id="GO:0031683">
    <property type="term" value="F:G-protein beta/gamma-subunit complex binding"/>
    <property type="evidence" value="ECO:0007669"/>
    <property type="project" value="InterPro"/>
</dbReference>
<keyword evidence="2" id="KW-0519">Myristate</keyword>